<dbReference type="Pfam" id="PF01212">
    <property type="entry name" value="Beta_elim_lyase"/>
    <property type="match status" value="1"/>
</dbReference>
<dbReference type="PANTHER" id="PTHR32325:SF4">
    <property type="entry name" value="TRYPTOPHANASE"/>
    <property type="match status" value="1"/>
</dbReference>
<accession>A0ABM1B4A2</accession>
<dbReference type="GO" id="GO:0016829">
    <property type="term" value="F:lyase activity"/>
    <property type="evidence" value="ECO:0007669"/>
    <property type="project" value="UniProtKB-KW"/>
</dbReference>
<dbReference type="Gene3D" id="3.90.1150.10">
    <property type="entry name" value="Aspartate Aminotransferase, domain 1"/>
    <property type="match status" value="1"/>
</dbReference>
<dbReference type="Proteomes" id="UP000694941">
    <property type="component" value="Unplaced"/>
</dbReference>
<feature type="domain" description="Aromatic amino acid beta-eliminating lyase/threonine aldolase" evidence="5">
    <location>
        <begin position="55"/>
        <end position="430"/>
    </location>
</feature>
<dbReference type="InterPro" id="IPR015422">
    <property type="entry name" value="PyrdxlP-dep_Trfase_small"/>
</dbReference>
<evidence type="ECO:0000259" key="5">
    <source>
        <dbReference type="Pfam" id="PF01212"/>
    </source>
</evidence>
<protein>
    <submittedName>
        <fullName evidence="7">Probable beta-eliminating lyase</fullName>
    </submittedName>
</protein>
<dbReference type="NCBIfam" id="NF009709">
    <property type="entry name" value="PRK13238.1"/>
    <property type="match status" value="1"/>
</dbReference>
<dbReference type="RefSeq" id="XP_013774515.1">
    <property type="nucleotide sequence ID" value="XM_013919061.1"/>
</dbReference>
<dbReference type="InterPro" id="IPR015424">
    <property type="entry name" value="PyrdxlP-dep_Trfase"/>
</dbReference>
<dbReference type="InterPro" id="IPR018176">
    <property type="entry name" value="Tryptophanase_CS"/>
</dbReference>
<dbReference type="PANTHER" id="PTHR32325">
    <property type="entry name" value="BETA-ELIMINATING LYASE-LIKE PROTEIN-RELATED"/>
    <property type="match status" value="1"/>
</dbReference>
<dbReference type="CDD" id="cd00617">
    <property type="entry name" value="Tnase_like"/>
    <property type="match status" value="1"/>
</dbReference>
<name>A0ABM1B4A2_LIMPO</name>
<keyword evidence="4 7" id="KW-0456">Lyase</keyword>
<dbReference type="GeneID" id="106459443"/>
<organism evidence="6 7">
    <name type="scientific">Limulus polyphemus</name>
    <name type="common">Atlantic horseshoe crab</name>
    <dbReference type="NCBI Taxonomy" id="6850"/>
    <lineage>
        <taxon>Eukaryota</taxon>
        <taxon>Metazoa</taxon>
        <taxon>Ecdysozoa</taxon>
        <taxon>Arthropoda</taxon>
        <taxon>Chelicerata</taxon>
        <taxon>Merostomata</taxon>
        <taxon>Xiphosura</taxon>
        <taxon>Limulidae</taxon>
        <taxon>Limulus</taxon>
    </lineage>
</organism>
<proteinExistence type="inferred from homology"/>
<dbReference type="PROSITE" id="PS00853">
    <property type="entry name" value="BETA_ELIM_LYASE"/>
    <property type="match status" value="1"/>
</dbReference>
<evidence type="ECO:0000313" key="7">
    <source>
        <dbReference type="RefSeq" id="XP_013774515.1"/>
    </source>
</evidence>
<comment type="similarity">
    <text evidence="2">Belongs to the beta-eliminating lyase family.</text>
</comment>
<dbReference type="InterPro" id="IPR001597">
    <property type="entry name" value="ArAA_b-elim_lyase/Thr_aldolase"/>
</dbReference>
<keyword evidence="6" id="KW-1185">Reference proteome</keyword>
<evidence type="ECO:0000256" key="4">
    <source>
        <dbReference type="ARBA" id="ARBA00023239"/>
    </source>
</evidence>
<evidence type="ECO:0000256" key="1">
    <source>
        <dbReference type="ARBA" id="ARBA00001933"/>
    </source>
</evidence>
<comment type="cofactor">
    <cofactor evidence="1">
        <name>pyridoxal 5'-phosphate</name>
        <dbReference type="ChEBI" id="CHEBI:597326"/>
    </cofactor>
</comment>
<keyword evidence="3" id="KW-0663">Pyridoxal phosphate</keyword>
<evidence type="ECO:0000256" key="3">
    <source>
        <dbReference type="ARBA" id="ARBA00022898"/>
    </source>
</evidence>
<dbReference type="InterPro" id="IPR011166">
    <property type="entry name" value="Beta-eliminating_lyase"/>
</dbReference>
<gene>
    <name evidence="7" type="primary">LOC106459443</name>
</gene>
<evidence type="ECO:0000313" key="6">
    <source>
        <dbReference type="Proteomes" id="UP000694941"/>
    </source>
</evidence>
<dbReference type="Gene3D" id="3.40.640.10">
    <property type="entry name" value="Type I PLP-dependent aspartate aminotransferase-like (Major domain)"/>
    <property type="match status" value="1"/>
</dbReference>
<dbReference type="InterPro" id="IPR015421">
    <property type="entry name" value="PyrdxlP-dep_Trfase_major"/>
</dbReference>
<reference evidence="7" key="1">
    <citation type="submission" date="2025-08" db="UniProtKB">
        <authorList>
            <consortium name="RefSeq"/>
        </authorList>
    </citation>
    <scope>IDENTIFICATION</scope>
    <source>
        <tissue evidence="7">Muscle</tissue>
    </source>
</reference>
<evidence type="ECO:0000256" key="2">
    <source>
        <dbReference type="ARBA" id="ARBA00009721"/>
    </source>
</evidence>
<dbReference type="PIRSF" id="PIRSF001386">
    <property type="entry name" value="Trpase"/>
    <property type="match status" value="1"/>
</dbReference>
<dbReference type="SUPFAM" id="SSF53383">
    <property type="entry name" value="PLP-dependent transferases"/>
    <property type="match status" value="1"/>
</dbReference>
<sequence>MNYVSCKSSELPFAENYKIKMVQRIYRSTRQQRQKWVEEAHYNLFNLRSDQVFIDLLTDSGTGSMSDTQWAAMMIGDESYAGSDSYHVLHQVVSNIFGFDYVLPTHQGRAAENVLFSVLVKSGDFVPGNSFFDTTRGHIEYRNGKAVDCTISEAFNTTIEHPFKGNIDLKKLETVMSMYSKKHIPMIIVTITCNTLGGQPVSMENLREVKKVAEKYGVRVIYDSCRFAENAYFIKTREDGYRDVTIREIVREMFSYADGMTMSGKKDGLVNIGGFIALREKSLFDECSYFIIMFEGFTTYGGMSGRDMNAMAVGLEEVTTFEYLENRIKQVAFLGKKLQDYGIPLQLPIGGHAVYIDAKRFLPNVPKEEYVAQTLGVELYVEAGVRGVEVGTLMADRDPETKENRYPEVEFLRLAVPRRVYTNDHMHYVVIALKNIFHRRREIIHGFSIVKEAPILRHFTIQLEKISR</sequence>